<keyword evidence="3" id="KW-1185">Reference proteome</keyword>
<dbReference type="AlphaFoldDB" id="A0AA41QZL8"/>
<evidence type="ECO:0000313" key="2">
    <source>
        <dbReference type="EMBL" id="MCJ8499308.1"/>
    </source>
</evidence>
<dbReference type="RefSeq" id="WP_246902509.1">
    <property type="nucleotide sequence ID" value="NZ_JALJRB010000001.1"/>
</dbReference>
<keyword evidence="1" id="KW-1133">Transmembrane helix</keyword>
<dbReference type="Proteomes" id="UP001165427">
    <property type="component" value="Unassembled WGS sequence"/>
</dbReference>
<feature type="transmembrane region" description="Helical" evidence="1">
    <location>
        <begin position="43"/>
        <end position="63"/>
    </location>
</feature>
<gene>
    <name evidence="2" type="ORF">MRX98_01870</name>
</gene>
<organism evidence="2 3">
    <name type="scientific">Desulfatitalea alkaliphila</name>
    <dbReference type="NCBI Taxonomy" id="2929485"/>
    <lineage>
        <taxon>Bacteria</taxon>
        <taxon>Pseudomonadati</taxon>
        <taxon>Thermodesulfobacteriota</taxon>
        <taxon>Desulfobacteria</taxon>
        <taxon>Desulfobacterales</taxon>
        <taxon>Desulfosarcinaceae</taxon>
        <taxon>Desulfatitalea</taxon>
    </lineage>
</organism>
<proteinExistence type="predicted"/>
<sequence length="167" mass="18301">MLKSLLYDSKVNHGTTIRSETMNPSVICETHSKWLKSRTYRRIGVLAFLLLLATLIAPALSLAQTNYHQGPEAAPAEQAVPLPQVEVTLQNKTLQSVISSIGDRFVINSRTLIVGPDGKELGTANLAVPCEAKVTYSTHKRKKTARRIDVIRVGANATTRMTSEVPH</sequence>
<comment type="caution">
    <text evidence="2">The sequence shown here is derived from an EMBL/GenBank/DDBJ whole genome shotgun (WGS) entry which is preliminary data.</text>
</comment>
<evidence type="ECO:0000256" key="1">
    <source>
        <dbReference type="SAM" id="Phobius"/>
    </source>
</evidence>
<keyword evidence="1" id="KW-0812">Transmembrane</keyword>
<keyword evidence="1" id="KW-0472">Membrane</keyword>
<dbReference type="EMBL" id="JALJRB010000001">
    <property type="protein sequence ID" value="MCJ8499308.1"/>
    <property type="molecule type" value="Genomic_DNA"/>
</dbReference>
<name>A0AA41QZL8_9BACT</name>
<protein>
    <submittedName>
        <fullName evidence="2">Uncharacterized protein</fullName>
    </submittedName>
</protein>
<evidence type="ECO:0000313" key="3">
    <source>
        <dbReference type="Proteomes" id="UP001165427"/>
    </source>
</evidence>
<reference evidence="2" key="1">
    <citation type="submission" date="2022-04" db="EMBL/GenBank/DDBJ databases">
        <title>Desulfatitalea alkaliphila sp. nov., a novel anaerobic sulfate-reducing bacterium isolated from terrestrial mud volcano, Taman Peninsula, Russia.</title>
        <authorList>
            <person name="Khomyakova M.A."/>
            <person name="Merkel A.Y."/>
            <person name="Slobodkin A.I."/>
        </authorList>
    </citation>
    <scope>NUCLEOTIDE SEQUENCE</scope>
    <source>
        <strain evidence="2">M08but</strain>
    </source>
</reference>
<accession>A0AA41QZL8</accession>